<dbReference type="SUPFAM" id="SSF111126">
    <property type="entry name" value="Ligand-binding domain in the NO signalling and Golgi transport"/>
    <property type="match status" value="1"/>
</dbReference>
<protein>
    <submittedName>
        <fullName evidence="1">41 kDa antigen-related</fullName>
    </submittedName>
</protein>
<dbReference type="InterPro" id="IPR024096">
    <property type="entry name" value="NO_sig/Golgi_transp_ligand-bd"/>
</dbReference>
<accession>Q7RLR5</accession>
<feature type="non-terminal residue" evidence="1">
    <location>
        <position position="58"/>
    </location>
</feature>
<reference evidence="1 2" key="1">
    <citation type="journal article" date="2002" name="Nature">
        <title>Genome sequence and comparative analysis of the model rodent malaria parasite Plasmodium yoelii yoelii.</title>
        <authorList>
            <person name="Carlton J.M."/>
            <person name="Angiuoli S.V."/>
            <person name="Suh B.B."/>
            <person name="Kooij T.W."/>
            <person name="Pertea M."/>
            <person name="Silva J.C."/>
            <person name="Ermolaeva M.D."/>
            <person name="Allen J.E."/>
            <person name="Selengut J.D."/>
            <person name="Koo H.L."/>
            <person name="Peterson J.D."/>
            <person name="Pop M."/>
            <person name="Kosack D.S."/>
            <person name="Shumway M.F."/>
            <person name="Bidwell S.L."/>
            <person name="Shallom S.J."/>
            <person name="van Aken S.E."/>
            <person name="Riedmuller S.B."/>
            <person name="Feldblyum T.V."/>
            <person name="Cho J.K."/>
            <person name="Quackenbush J."/>
            <person name="Sedegah M."/>
            <person name="Shoaibi A."/>
            <person name="Cummings L.M."/>
            <person name="Florens L."/>
            <person name="Yates J.R."/>
            <person name="Raine J.D."/>
            <person name="Sinden R.E."/>
            <person name="Harris M.A."/>
            <person name="Cunningham D.A."/>
            <person name="Preiser P.R."/>
            <person name="Bergman L.W."/>
            <person name="Vaidya A.B."/>
            <person name="van Lin L.H."/>
            <person name="Janse C.J."/>
            <person name="Waters A.P."/>
            <person name="Smith H.O."/>
            <person name="White O.R."/>
            <person name="Salzberg S.L."/>
            <person name="Venter J.C."/>
            <person name="Fraser C.M."/>
            <person name="Hoffman S.L."/>
            <person name="Gardner M.J."/>
            <person name="Carucci D.J."/>
        </authorList>
    </citation>
    <scope>NUCLEOTIDE SEQUENCE [LARGE SCALE GENOMIC DNA]</scope>
    <source>
        <strain evidence="1 2">17XNL</strain>
    </source>
</reference>
<dbReference type="EMBL" id="AABL01000680">
    <property type="protein sequence ID" value="EAA21923.1"/>
    <property type="molecule type" value="Genomic_DNA"/>
</dbReference>
<comment type="caution">
    <text evidence="1">The sequence shown here is derived from an EMBL/GenBank/DDBJ whole genome shotgun (WGS) entry which is preliminary data.</text>
</comment>
<organism evidence="1 2">
    <name type="scientific">Plasmodium yoelii yoelii</name>
    <dbReference type="NCBI Taxonomy" id="73239"/>
    <lineage>
        <taxon>Eukaryota</taxon>
        <taxon>Sar</taxon>
        <taxon>Alveolata</taxon>
        <taxon>Apicomplexa</taxon>
        <taxon>Aconoidasida</taxon>
        <taxon>Haemosporida</taxon>
        <taxon>Plasmodiidae</taxon>
        <taxon>Plasmodium</taxon>
        <taxon>Plasmodium (Vinckeia)</taxon>
    </lineage>
</organism>
<gene>
    <name evidence="1" type="ORF">PY02475</name>
</gene>
<evidence type="ECO:0000313" key="2">
    <source>
        <dbReference type="Proteomes" id="UP000008553"/>
    </source>
</evidence>
<evidence type="ECO:0000313" key="1">
    <source>
        <dbReference type="EMBL" id="EAA21923.1"/>
    </source>
</evidence>
<keyword evidence="2" id="KW-1185">Reference proteome</keyword>
<dbReference type="Proteomes" id="UP000008553">
    <property type="component" value="Unassembled WGS sequence"/>
</dbReference>
<proteinExistence type="predicted"/>
<dbReference type="Gene3D" id="3.30.1380.20">
    <property type="entry name" value="Trafficking protein particle complex subunit 3"/>
    <property type="match status" value="1"/>
</dbReference>
<dbReference type="InParanoid" id="Q7RLR5"/>
<dbReference type="STRING" id="73239.Q7RLR5"/>
<dbReference type="PaxDb" id="73239-Q7RLR5"/>
<name>Q7RLR5_PLAYO</name>
<sequence>MDKGKNEIRKELLKAKKNVSLSAFSILFCEIVQYCLYKSKKGYRIEDCLHEMGIRVRL</sequence>
<dbReference type="AlphaFoldDB" id="Q7RLR5"/>